<evidence type="ECO:0000313" key="5">
    <source>
        <dbReference type="Proteomes" id="UP000008467"/>
    </source>
</evidence>
<dbReference type="PANTHER" id="PTHR37813">
    <property type="entry name" value="FELS-2 PROPHAGE PROTEIN"/>
    <property type="match status" value="1"/>
</dbReference>
<evidence type="ECO:0000256" key="1">
    <source>
        <dbReference type="ARBA" id="ARBA00022612"/>
    </source>
</evidence>
<accession>F2JJT5</accession>
<proteinExistence type="predicted"/>
<keyword evidence="2" id="KW-0175">Coiled coil</keyword>
<keyword evidence="5" id="KW-1185">Reference proteome</keyword>
<feature type="coiled-coil region" evidence="2">
    <location>
        <begin position="1302"/>
        <end position="1454"/>
    </location>
</feature>
<dbReference type="EMBL" id="CP002582">
    <property type="protein sequence ID" value="ADZ83217.1"/>
    <property type="molecule type" value="Genomic_DNA"/>
</dbReference>
<dbReference type="NCBIfam" id="TIGR01760">
    <property type="entry name" value="tape_meas_TP901"/>
    <property type="match status" value="2"/>
</dbReference>
<dbReference type="STRING" id="642492.Clole_1491"/>
<dbReference type="PANTHER" id="PTHR37813:SF1">
    <property type="entry name" value="FELS-2 PROPHAGE PROTEIN"/>
    <property type="match status" value="1"/>
</dbReference>
<dbReference type="eggNOG" id="COG5283">
    <property type="taxonomic scope" value="Bacteria"/>
</dbReference>
<reference evidence="4 5" key="1">
    <citation type="journal article" date="2011" name="J. Bacteriol.">
        <title>Complete genome sequence of the cellulose-degrading bacterium Cellulosilyticum lentocellum.</title>
        <authorList>
            <consortium name="US DOE Joint Genome Institute"/>
            <person name="Miller D.A."/>
            <person name="Suen G."/>
            <person name="Bruce D."/>
            <person name="Copeland A."/>
            <person name="Cheng J.F."/>
            <person name="Detter C."/>
            <person name="Goodwin L.A."/>
            <person name="Han C.S."/>
            <person name="Hauser L.J."/>
            <person name="Land M.L."/>
            <person name="Lapidus A."/>
            <person name="Lucas S."/>
            <person name="Meincke L."/>
            <person name="Pitluck S."/>
            <person name="Tapia R."/>
            <person name="Teshima H."/>
            <person name="Woyke T."/>
            <person name="Fox B.G."/>
            <person name="Angert E.R."/>
            <person name="Currie C.R."/>
        </authorList>
    </citation>
    <scope>NUCLEOTIDE SEQUENCE [LARGE SCALE GENOMIC DNA]</scope>
    <source>
        <strain evidence="5">ATCC 49066 / DSM 5427 / NCIMB 11756 / RHM5</strain>
    </source>
</reference>
<feature type="coiled-coil region" evidence="2">
    <location>
        <begin position="691"/>
        <end position="731"/>
    </location>
</feature>
<feature type="domain" description="Phage tail tape measure protein" evidence="3">
    <location>
        <begin position="258"/>
        <end position="453"/>
    </location>
</feature>
<dbReference type="KEGG" id="cle:Clole_1491"/>
<dbReference type="InterPro" id="IPR010090">
    <property type="entry name" value="Phage_tape_meas"/>
</dbReference>
<name>F2JJT5_CELLD</name>
<sequence length="1596" mass="176499">MATQDIEGLAVRATMEDSDLKKGMKDLASQLKSIKSEFTLAQAGVKGFSTSLEGMKAKSENLAKQINVQSQMVDKFKEALSRSETALTNSKNKQEELRVAMEATKRQYDEEVAANGKRSDKAKELNEAYKKLEQQYAKNTSKMQNNNKSVADANTRYNQAQATLRTMTAELGETNQAIVKQSSAWYALAKACEASSKKLRAVGNTMNSVGNSLSMYATMPILAVGTATVKAASSFEAAMSEVKAISGATGEEFDALVEKARHMGETTKYSATQSAEALKYMAMAGWRTQQMLDGLEGIMYLAASSGEELGSVSDIVTDSMTAFGMSAEEASHFADVLAAASAASNSSVATMGESFTYAAPLAGTFGYSIEDVALALGLMANNGIKASQGGTALRKIFAQMSDDIEVLQANGEKLIVKTTNADGSMRSLDSVLRDLRAAFNGMSDASKTAINDDLVQSAKDLGVELTDEKGTLKDTATLYGEVQEAVEALTKSTDGLTDAQKVQEAEAIGGKTAMAGLLTLINSSEEDYNKLSDAIYNCEGAAEEMAEIMNDNLQGQFVLLKSQLEGVAIQLGETFIPMFRDALTTVSGWITKFSELDQETQKNIIKWTMLAAAIGPVLKVGGTFLKLSSSIISGIGKISGKMDGLISVVKASPKAFTAAGLAITALVTVLALWKKSADEAREAQEKALESARNYSKTAKSLEDLKKQYKEVNELQEDDKDKKEQLKAIQEELIDSYGLEASGIDIVNGKYSEQIELLNKLKEKKKVDAGIALGQELIDSKDELDKLAKSSWFSAGSSNLGGNKNMEAWGKALSEISKEYKDLIEISSYNGSGIQMKFDSEDAEKYKDLLGEIVQNARKYGIDDTGLYDKLYTEWSNLSEALERYSQAQYEAFNFDYSNQLKEVKKQLGLQEVVEYTEEQSKAIKMMFGQSILNMDTEYQEFVADMLKSLPVVGKAMNDNLDPKGVADGLEDLGEEADELAKRLEEISGKTETYSGKLDELEKVIQKVKEGNELSADEIINLTRQYPELEACIDSTTGKYTLEASALEKVKNGLTTSTKQQLENEASKTKQVMTQTQARIKLYLQEIKAQQALSGLKFNDDGSIQDSGAFTYKMSQSKELQDMYNEYNNKLIEFKKIQEEIKNIDIVTANVGAGGSSSGKDKDSPLNKALEAFEKSRKIGEVGLNEEMTQLEKIKAAYASTAEEKVDIEEYMYNNYLDIMERKRSLGQLSYDNEIKMYEEALNKYSFTEYQKAEISSKLLDTKIEKSKEWVEQEKYYNRLSLEEERKAYERIAEYSKQSAEYKKEMAKEIYRVEKELAEQQEELEKKKQEAVKKTVEANIKAKEEEYNKTIAMIDDECNRKVEAYQAQIDALQEQYDKEEELQKQKEYDEKIADLEARMKNARTQEEFEKLAEELNDTQQAKRDYTRQQQLKSDKELLQDKIDQTKNEATIAKNVEKEKLDAYKETQNKMLEESTRIETSITEILKQQLTERENAFINSIKVQLAAANTLKSAFSSLGLGGAGGIAGGISGMTLAAASNKLQSASSNNYNTSSYSTNNNTNANMTVTNVVKNSSDISKIMNQLTAFMQQLNRAKGIK</sequence>
<evidence type="ECO:0000259" key="3">
    <source>
        <dbReference type="Pfam" id="PF10145"/>
    </source>
</evidence>
<feature type="coiled-coil region" evidence="2">
    <location>
        <begin position="87"/>
        <end position="170"/>
    </location>
</feature>
<evidence type="ECO:0000313" key="4">
    <source>
        <dbReference type="EMBL" id="ADZ83217.1"/>
    </source>
</evidence>
<dbReference type="RefSeq" id="WP_013656515.1">
    <property type="nucleotide sequence ID" value="NC_015275.1"/>
</dbReference>
<keyword evidence="1" id="KW-1188">Viral release from host cell</keyword>
<dbReference type="Pfam" id="PF10145">
    <property type="entry name" value="PhageMin_Tail"/>
    <property type="match status" value="1"/>
</dbReference>
<protein>
    <submittedName>
        <fullName evidence="4">Phage tail tape measure protein, TP901 family</fullName>
    </submittedName>
</protein>
<organism evidence="4 5">
    <name type="scientific">Cellulosilyticum lentocellum (strain ATCC 49066 / DSM 5427 / NCIMB 11756 / RHM5)</name>
    <name type="common">Clostridium lentocellum</name>
    <dbReference type="NCBI Taxonomy" id="642492"/>
    <lineage>
        <taxon>Bacteria</taxon>
        <taxon>Bacillati</taxon>
        <taxon>Bacillota</taxon>
        <taxon>Clostridia</taxon>
        <taxon>Lachnospirales</taxon>
        <taxon>Cellulosilyticaceae</taxon>
        <taxon>Cellulosilyticum</taxon>
    </lineage>
</organism>
<evidence type="ECO:0000256" key="2">
    <source>
        <dbReference type="SAM" id="Coils"/>
    </source>
</evidence>
<dbReference type="HOGENOM" id="CLU_240351_0_0_9"/>
<gene>
    <name evidence="4" type="ordered locus">Clole_1491</name>
</gene>
<dbReference type="Proteomes" id="UP000008467">
    <property type="component" value="Chromosome"/>
</dbReference>